<dbReference type="Proteomes" id="UP000276133">
    <property type="component" value="Unassembled WGS sequence"/>
</dbReference>
<dbReference type="InterPro" id="IPR002347">
    <property type="entry name" value="SDR_fam"/>
</dbReference>
<organism evidence="13 14">
    <name type="scientific">Brachionus plicatilis</name>
    <name type="common">Marine rotifer</name>
    <name type="synonym">Brachionus muelleri</name>
    <dbReference type="NCBI Taxonomy" id="10195"/>
    <lineage>
        <taxon>Eukaryota</taxon>
        <taxon>Metazoa</taxon>
        <taxon>Spiralia</taxon>
        <taxon>Gnathifera</taxon>
        <taxon>Rotifera</taxon>
        <taxon>Eurotatoria</taxon>
        <taxon>Monogononta</taxon>
        <taxon>Pseudotrocha</taxon>
        <taxon>Ploima</taxon>
        <taxon>Brachionidae</taxon>
        <taxon>Brachionus</taxon>
    </lineage>
</organism>
<dbReference type="AlphaFoldDB" id="A0A3M7SPT4"/>
<comment type="caution">
    <text evidence="13">The sequence shown here is derived from an EMBL/GenBank/DDBJ whole genome shotgun (WGS) entry which is preliminary data.</text>
</comment>
<evidence type="ECO:0000256" key="4">
    <source>
        <dbReference type="ARBA" id="ARBA00022857"/>
    </source>
</evidence>
<evidence type="ECO:0000256" key="1">
    <source>
        <dbReference type="ARBA" id="ARBA00004141"/>
    </source>
</evidence>
<name>A0A3M7SPT4_BRAPC</name>
<dbReference type="PROSITE" id="PS00061">
    <property type="entry name" value="ADH_SHORT"/>
    <property type="match status" value="1"/>
</dbReference>
<dbReference type="GO" id="GO:0052650">
    <property type="term" value="F:all-trans-retinol dehydrogenase (NADP+) activity"/>
    <property type="evidence" value="ECO:0007669"/>
    <property type="project" value="UniProtKB-ARBA"/>
</dbReference>
<dbReference type="InterPro" id="IPR020904">
    <property type="entry name" value="Sc_DH/Rdtase_CS"/>
</dbReference>
<dbReference type="PRINTS" id="PR00080">
    <property type="entry name" value="SDRFAMILY"/>
</dbReference>
<dbReference type="OrthoDB" id="5840532at2759"/>
<comment type="similarity">
    <text evidence="2 12">Belongs to the short-chain dehydrogenases/reductases (SDR) family.</text>
</comment>
<evidence type="ECO:0000256" key="7">
    <source>
        <dbReference type="ARBA" id="ARBA00023098"/>
    </source>
</evidence>
<reference evidence="13 14" key="1">
    <citation type="journal article" date="2018" name="Sci. Rep.">
        <title>Genomic signatures of local adaptation to the degree of environmental predictability in rotifers.</title>
        <authorList>
            <person name="Franch-Gras L."/>
            <person name="Hahn C."/>
            <person name="Garcia-Roger E.M."/>
            <person name="Carmona M.J."/>
            <person name="Serra M."/>
            <person name="Gomez A."/>
        </authorList>
    </citation>
    <scope>NUCLEOTIDE SEQUENCE [LARGE SCALE GENOMIC DNA]</scope>
    <source>
        <strain evidence="13">HYR1</strain>
    </source>
</reference>
<evidence type="ECO:0000313" key="13">
    <source>
        <dbReference type="EMBL" id="RNA37749.1"/>
    </source>
</evidence>
<dbReference type="PANTHER" id="PTHR24322">
    <property type="entry name" value="PKSB"/>
    <property type="match status" value="1"/>
</dbReference>
<evidence type="ECO:0000256" key="11">
    <source>
        <dbReference type="ARBA" id="ARBA00082544"/>
    </source>
</evidence>
<sequence>MIYYYGEVLFINISQYFTTKEISGRTVLITGAAGGIGKNLVEKFVDLKCTVLCLDKNQLELKKLQTKYKSSNQIETYCVNLCSIDDIRQCCEQIRSKYGLVDIVINNAGIVNNGKMLVNLEDEEIANIFDVNIMSYIRICKEFLPKMIELNQGHIVNVSSILGLMGSYKLCDYSATKFAVNGFTESMRNELKCSNSENKIKVTLVCPFHVRTEMFKGIEFFRFKWAGLSMSPKYVADRIVNGILYEKELVLVPSLWSSIFFGFKNLLTTKFCDHALEKLKVHESMNMLKAKTF</sequence>
<dbReference type="InterPro" id="IPR036291">
    <property type="entry name" value="NAD(P)-bd_dom_sf"/>
</dbReference>
<evidence type="ECO:0000256" key="12">
    <source>
        <dbReference type="RuleBase" id="RU000363"/>
    </source>
</evidence>
<dbReference type="GO" id="GO:0005811">
    <property type="term" value="C:lipid droplet"/>
    <property type="evidence" value="ECO:0007669"/>
    <property type="project" value="TreeGrafter"/>
</dbReference>
<dbReference type="PRINTS" id="PR00081">
    <property type="entry name" value="GDHRDH"/>
</dbReference>
<accession>A0A3M7SPT4</accession>
<dbReference type="SUPFAM" id="SSF51735">
    <property type="entry name" value="NAD(P)-binding Rossmann-fold domains"/>
    <property type="match status" value="1"/>
</dbReference>
<keyword evidence="6" id="KW-0560">Oxidoreductase</keyword>
<keyword evidence="3" id="KW-0812">Transmembrane</keyword>
<gene>
    <name evidence="13" type="ORF">BpHYR1_027312</name>
</gene>
<keyword evidence="14" id="KW-1185">Reference proteome</keyword>
<evidence type="ECO:0000313" key="14">
    <source>
        <dbReference type="Proteomes" id="UP000276133"/>
    </source>
</evidence>
<evidence type="ECO:0000256" key="9">
    <source>
        <dbReference type="ARBA" id="ARBA00059620"/>
    </source>
</evidence>
<dbReference type="FunFam" id="3.40.50.720:FF:000131">
    <property type="entry name" value="Short-chain dehydrogenase/reductase 3"/>
    <property type="match status" value="1"/>
</dbReference>
<evidence type="ECO:0000256" key="6">
    <source>
        <dbReference type="ARBA" id="ARBA00023002"/>
    </source>
</evidence>
<evidence type="ECO:0000256" key="5">
    <source>
        <dbReference type="ARBA" id="ARBA00022989"/>
    </source>
</evidence>
<proteinExistence type="inferred from homology"/>
<evidence type="ECO:0000256" key="2">
    <source>
        <dbReference type="ARBA" id="ARBA00006484"/>
    </source>
</evidence>
<protein>
    <recommendedName>
        <fullName evidence="10">Short-chain dehydrogenase/reductase 3</fullName>
    </recommendedName>
    <alternativeName>
        <fullName evidence="11">Retinal short-chain dehydrogenase/reductase 1</fullName>
    </alternativeName>
</protein>
<evidence type="ECO:0000256" key="8">
    <source>
        <dbReference type="ARBA" id="ARBA00023136"/>
    </source>
</evidence>
<dbReference type="EMBL" id="REGN01000984">
    <property type="protein sequence ID" value="RNA37749.1"/>
    <property type="molecule type" value="Genomic_DNA"/>
</dbReference>
<comment type="subcellular location">
    <subcellularLocation>
        <location evidence="1">Membrane</location>
        <topology evidence="1">Multi-pass membrane protein</topology>
    </subcellularLocation>
</comment>
<evidence type="ECO:0000256" key="3">
    <source>
        <dbReference type="ARBA" id="ARBA00022692"/>
    </source>
</evidence>
<dbReference type="STRING" id="10195.A0A3M7SPT4"/>
<dbReference type="PANTHER" id="PTHR24322:SF736">
    <property type="entry name" value="RETINOL DEHYDROGENASE 10"/>
    <property type="match status" value="1"/>
</dbReference>
<comment type="function">
    <text evidence="9">Catalyzes the reduction of all-trans-retinal to all-trans-retinol in the presence of NADPH.</text>
</comment>
<keyword evidence="4" id="KW-0521">NADP</keyword>
<evidence type="ECO:0000256" key="10">
    <source>
        <dbReference type="ARBA" id="ARBA00068717"/>
    </source>
</evidence>
<keyword evidence="8" id="KW-0472">Membrane</keyword>
<keyword evidence="7" id="KW-0443">Lipid metabolism</keyword>
<dbReference type="GO" id="GO:0016020">
    <property type="term" value="C:membrane"/>
    <property type="evidence" value="ECO:0007669"/>
    <property type="project" value="UniProtKB-SubCell"/>
</dbReference>
<dbReference type="Pfam" id="PF00106">
    <property type="entry name" value="adh_short"/>
    <property type="match status" value="1"/>
</dbReference>
<dbReference type="Gene3D" id="3.40.50.720">
    <property type="entry name" value="NAD(P)-binding Rossmann-like Domain"/>
    <property type="match status" value="1"/>
</dbReference>
<keyword evidence="5" id="KW-1133">Transmembrane helix</keyword>